<dbReference type="PANTHER" id="PTHR37292">
    <property type="entry name" value="VNG6097C"/>
    <property type="match status" value="1"/>
</dbReference>
<dbReference type="EMBL" id="JBBHLI010000003">
    <property type="protein sequence ID" value="MEK9500596.1"/>
    <property type="molecule type" value="Genomic_DNA"/>
</dbReference>
<reference evidence="2 3" key="1">
    <citation type="submission" date="2024-02" db="EMBL/GenBank/DDBJ databases">
        <title>A novel Gemmatimonadota bacterium.</title>
        <authorList>
            <person name="Du Z.-J."/>
            <person name="Ye Y.-Q."/>
        </authorList>
    </citation>
    <scope>NUCLEOTIDE SEQUENCE [LARGE SCALE GENOMIC DNA]</scope>
    <source>
        <strain evidence="2 3">DH-20</strain>
    </source>
</reference>
<dbReference type="InterPro" id="IPR004919">
    <property type="entry name" value="GmrSD_N"/>
</dbReference>
<evidence type="ECO:0000259" key="1">
    <source>
        <dbReference type="Pfam" id="PF03235"/>
    </source>
</evidence>
<evidence type="ECO:0000313" key="3">
    <source>
        <dbReference type="Proteomes" id="UP001484239"/>
    </source>
</evidence>
<accession>A0ABU9E781</accession>
<organism evidence="2 3">
    <name type="scientific">Gaopeijia maritima</name>
    <dbReference type="NCBI Taxonomy" id="3119007"/>
    <lineage>
        <taxon>Bacteria</taxon>
        <taxon>Pseudomonadati</taxon>
        <taxon>Gemmatimonadota</taxon>
        <taxon>Longimicrobiia</taxon>
        <taxon>Gaopeijiales</taxon>
        <taxon>Gaopeijiaceae</taxon>
        <taxon>Gaopeijia</taxon>
    </lineage>
</organism>
<dbReference type="Pfam" id="PF03235">
    <property type="entry name" value="GmrSD_N"/>
    <property type="match status" value="1"/>
</dbReference>
<protein>
    <submittedName>
        <fullName evidence="2">DUF262 domain-containing protein</fullName>
    </submittedName>
</protein>
<feature type="domain" description="GmrSD restriction endonucleases N-terminal" evidence="1">
    <location>
        <begin position="19"/>
        <end position="220"/>
    </location>
</feature>
<keyword evidence="3" id="KW-1185">Reference proteome</keyword>
<dbReference type="PANTHER" id="PTHR37292:SF2">
    <property type="entry name" value="DUF262 DOMAIN-CONTAINING PROTEIN"/>
    <property type="match status" value="1"/>
</dbReference>
<name>A0ABU9E781_9BACT</name>
<gene>
    <name evidence="2" type="ORF">WI372_06375</name>
</gene>
<dbReference type="Proteomes" id="UP001484239">
    <property type="component" value="Unassembled WGS sequence"/>
</dbReference>
<comment type="caution">
    <text evidence="2">The sequence shown here is derived from an EMBL/GenBank/DDBJ whole genome shotgun (WGS) entry which is preliminary data.</text>
</comment>
<sequence length="524" mass="58750">MEYHIMSVHKITPSSPRIAALLSDVAKGNIKIPVFQREFVWTDEQIMSLLDSIYRGYPVGSLLLWATKEALKYEREVGGFKLPETPEDYPVNYVLDGQQRLTTLYGVFNADQETGNPDLAIRFAVAYLPKTEEFVHESVADPASSILLSKILDTTKLLPELARFGDAEKNAIAQLTERFKDYEFPVVTIRDRTNQEVCRVFQRINSSGTQLSTLELLAAWTWSDQFDLRNEISGILDRLAEKGFEDLGEDQVMRCLTAIVADEIKTEALVDLPAGDLVKAVSKLKQALNAMVDFLATEMKIKNVVFLPFPIMVVPLARFFADELKPSATQRKALRKWFWYCSFTQRYRAGTNKAVMEDLKSMKLLAAGGDPFATLSASVDPGLFTKTWRINSTAAKATICLLAQFDPKTFLTGAPIDLGTTLAAYNSREFHHIYPKAFLANDGIQFHESNVIANICMLTADDNKQISDKNPADYFDEIPPAHREDVLHRALVPMGYRDGTKLFSEFVNARASLMAEKAGELIST</sequence>
<evidence type="ECO:0000313" key="2">
    <source>
        <dbReference type="EMBL" id="MEK9500596.1"/>
    </source>
</evidence>
<proteinExistence type="predicted"/>